<dbReference type="InterPro" id="IPR009057">
    <property type="entry name" value="Homeodomain-like_sf"/>
</dbReference>
<dbReference type="InterPro" id="IPR012337">
    <property type="entry name" value="RNaseH-like_sf"/>
</dbReference>
<dbReference type="SUPFAM" id="SSF53098">
    <property type="entry name" value="Ribonuclease H-like"/>
    <property type="match status" value="1"/>
</dbReference>
<dbReference type="InterPro" id="IPR001584">
    <property type="entry name" value="Integrase_cat-core"/>
</dbReference>
<dbReference type="SUPFAM" id="SSF46689">
    <property type="entry name" value="Homeodomain-like"/>
    <property type="match status" value="1"/>
</dbReference>
<dbReference type="EMBL" id="CP137080">
    <property type="protein sequence ID" value="WOQ69456.1"/>
    <property type="molecule type" value="Genomic_DNA"/>
</dbReference>
<dbReference type="PANTHER" id="PTHR35004:SF6">
    <property type="entry name" value="TRANSPOSASE"/>
    <property type="match status" value="1"/>
</dbReference>
<dbReference type="Pfam" id="PF13683">
    <property type="entry name" value="rve_3"/>
    <property type="match status" value="1"/>
</dbReference>
<dbReference type="GO" id="GO:0015074">
    <property type="term" value="P:DNA integration"/>
    <property type="evidence" value="ECO:0007669"/>
    <property type="project" value="InterPro"/>
</dbReference>
<evidence type="ECO:0000313" key="3">
    <source>
        <dbReference type="EMBL" id="WOQ69456.1"/>
    </source>
</evidence>
<dbReference type="NCBIfam" id="NF033577">
    <property type="entry name" value="transpos_IS481"/>
    <property type="match status" value="1"/>
</dbReference>
<dbReference type="PROSITE" id="PS50994">
    <property type="entry name" value="INTEGRASE"/>
    <property type="match status" value="1"/>
</dbReference>
<dbReference type="Gene3D" id="3.30.420.10">
    <property type="entry name" value="Ribonuclease H-like superfamily/Ribonuclease H"/>
    <property type="match status" value="1"/>
</dbReference>
<gene>
    <name evidence="3" type="ORF">RYJ27_12275</name>
</gene>
<proteinExistence type="predicted"/>
<keyword evidence="4" id="KW-1185">Reference proteome</keyword>
<accession>A0AAU0MG44</accession>
<dbReference type="InterPro" id="IPR036397">
    <property type="entry name" value="RNaseH_sf"/>
</dbReference>
<feature type="region of interest" description="Disordered" evidence="1">
    <location>
        <begin position="310"/>
        <end position="330"/>
    </location>
</feature>
<dbReference type="Proteomes" id="UP001329313">
    <property type="component" value="Chromosome"/>
</dbReference>
<dbReference type="PANTHER" id="PTHR35004">
    <property type="entry name" value="TRANSPOSASE RV3428C-RELATED"/>
    <property type="match status" value="1"/>
</dbReference>
<evidence type="ECO:0000256" key="1">
    <source>
        <dbReference type="SAM" id="MobiDB-lite"/>
    </source>
</evidence>
<dbReference type="KEGG" id="mliy:RYJ27_12275"/>
<protein>
    <submittedName>
        <fullName evidence="3">IS481 family transposase</fullName>
    </submittedName>
</protein>
<dbReference type="InterPro" id="IPR047656">
    <property type="entry name" value="IS481-like_transpos"/>
</dbReference>
<dbReference type="Pfam" id="PF13565">
    <property type="entry name" value="HTH_32"/>
    <property type="match status" value="1"/>
</dbReference>
<name>A0AAU0MG44_9MICO</name>
<sequence length="330" mass="37974">MTHRNAPLTPEGRRRACLEVDRGRPICHVASEFQIARQTLGKWHARWAAEGESGLEDRSSRPCSSPRQTPVEVEDLIEKLRREHKVGPVQLAGKLREHGHEVPISTIHRVLVRRGINRLRDIAPDGEDLREPVRRYEWARPGDMVHVDVKKVGRIPDGGGWRVHGRGSAQDLAARRQRVGYVYLHSATDDHSRLTYTEELADERGATAAGFWQRAVKWFRRHGIRRIRRVLTDNGSCYRSWAFAAALAGSKTRHKRTRPYRPQTNGKVERYHRTMAAEWLYARAWTSNEQRRQALHAWLEHYNYHRPHSSLGGRPPISRATRPAVTNLAA</sequence>
<dbReference type="GO" id="GO:0003676">
    <property type="term" value="F:nucleic acid binding"/>
    <property type="evidence" value="ECO:0007669"/>
    <property type="project" value="InterPro"/>
</dbReference>
<feature type="domain" description="Integrase catalytic" evidence="2">
    <location>
        <begin position="152"/>
        <end position="324"/>
    </location>
</feature>
<organism evidence="3 4">
    <name type="scientific">Microbacterium limosum</name>
    <dbReference type="NCBI Taxonomy" id="3079935"/>
    <lineage>
        <taxon>Bacteria</taxon>
        <taxon>Bacillati</taxon>
        <taxon>Actinomycetota</taxon>
        <taxon>Actinomycetes</taxon>
        <taxon>Micrococcales</taxon>
        <taxon>Microbacteriaceae</taxon>
        <taxon>Microbacterium</taxon>
    </lineage>
</organism>
<evidence type="ECO:0000313" key="4">
    <source>
        <dbReference type="Proteomes" id="UP001329313"/>
    </source>
</evidence>
<reference evidence="3 4" key="1">
    <citation type="submission" date="2023-10" db="EMBL/GenBank/DDBJ databases">
        <title>Y20.</title>
        <authorList>
            <person name="Zhang G."/>
            <person name="Ding Y."/>
        </authorList>
    </citation>
    <scope>NUCLEOTIDE SEQUENCE [LARGE SCALE GENOMIC DNA]</scope>
    <source>
        <strain evidence="3 4">Y20</strain>
    </source>
</reference>
<dbReference type="RefSeq" id="WP_330170579.1">
    <property type="nucleotide sequence ID" value="NZ_CP137080.1"/>
</dbReference>
<dbReference type="AlphaFoldDB" id="A0AAU0MG44"/>
<evidence type="ECO:0000259" key="2">
    <source>
        <dbReference type="PROSITE" id="PS50994"/>
    </source>
</evidence>